<keyword evidence="2" id="KW-0472">Membrane</keyword>
<evidence type="ECO:0000313" key="5">
    <source>
        <dbReference type="Proteomes" id="UP000267096"/>
    </source>
</evidence>
<evidence type="ECO:0000259" key="3">
    <source>
        <dbReference type="Pfam" id="PF07885"/>
    </source>
</evidence>
<dbReference type="Gene3D" id="1.10.287.70">
    <property type="match status" value="1"/>
</dbReference>
<proteinExistence type="predicted"/>
<keyword evidence="5" id="KW-1185">Reference proteome</keyword>
<dbReference type="SUPFAM" id="SSF81324">
    <property type="entry name" value="Voltage-gated potassium channels"/>
    <property type="match status" value="1"/>
</dbReference>
<evidence type="ECO:0000256" key="1">
    <source>
        <dbReference type="SAM" id="MobiDB-lite"/>
    </source>
</evidence>
<dbReference type="Proteomes" id="UP000267096">
    <property type="component" value="Unassembled WGS sequence"/>
</dbReference>
<sequence length="203" mass="23738">MESHRARTPADGPFSAKSNTMTRGRPTETFRQDSNMGMNTVRAPSMVEDLLTANSRPFNAGDEVERPHHRRRRRKRIEVVVDKPKVVIPPQPVKKEEKSGRTIWRNIVWLIILFAYSLIGGIAFSAIEGYGNFFPRTQAGQIFSMMYAFCGIPLVFTILLEWGFLYFTWIEYFWKWINQKMFSHSMEAHLKKRIAKERYNICV</sequence>
<evidence type="ECO:0000313" key="6">
    <source>
        <dbReference type="WBParaSite" id="ASIM_0001840101-mRNA-1"/>
    </source>
</evidence>
<feature type="transmembrane region" description="Helical" evidence="2">
    <location>
        <begin position="146"/>
        <end position="174"/>
    </location>
</feature>
<gene>
    <name evidence="4" type="ORF">ASIM_LOCUS17802</name>
</gene>
<organism evidence="6">
    <name type="scientific">Anisakis simplex</name>
    <name type="common">Herring worm</name>
    <dbReference type="NCBI Taxonomy" id="6269"/>
    <lineage>
        <taxon>Eukaryota</taxon>
        <taxon>Metazoa</taxon>
        <taxon>Ecdysozoa</taxon>
        <taxon>Nematoda</taxon>
        <taxon>Chromadorea</taxon>
        <taxon>Rhabditida</taxon>
        <taxon>Spirurina</taxon>
        <taxon>Ascaridomorpha</taxon>
        <taxon>Ascaridoidea</taxon>
        <taxon>Anisakidae</taxon>
        <taxon>Anisakis</taxon>
        <taxon>Anisakis simplex complex</taxon>
    </lineage>
</organism>
<evidence type="ECO:0000256" key="2">
    <source>
        <dbReference type="SAM" id="Phobius"/>
    </source>
</evidence>
<dbReference type="Pfam" id="PF07885">
    <property type="entry name" value="Ion_trans_2"/>
    <property type="match status" value="1"/>
</dbReference>
<feature type="domain" description="Potassium channel" evidence="3">
    <location>
        <begin position="129"/>
        <end position="161"/>
    </location>
</feature>
<dbReference type="AlphaFoldDB" id="A0A0M3KBQ4"/>
<feature type="region of interest" description="Disordered" evidence="1">
    <location>
        <begin position="1"/>
        <end position="45"/>
    </location>
</feature>
<reference evidence="6" key="1">
    <citation type="submission" date="2017-02" db="UniProtKB">
        <authorList>
            <consortium name="WormBaseParasite"/>
        </authorList>
    </citation>
    <scope>IDENTIFICATION</scope>
</reference>
<dbReference type="EMBL" id="UYRR01034594">
    <property type="protein sequence ID" value="VDK61488.1"/>
    <property type="molecule type" value="Genomic_DNA"/>
</dbReference>
<accession>A0A0M3KBQ4</accession>
<protein>
    <submittedName>
        <fullName evidence="6">Ion_trans_2 domain-containing protein</fullName>
    </submittedName>
</protein>
<feature type="transmembrane region" description="Helical" evidence="2">
    <location>
        <begin position="107"/>
        <end position="126"/>
    </location>
</feature>
<reference evidence="4 5" key="2">
    <citation type="submission" date="2018-11" db="EMBL/GenBank/DDBJ databases">
        <authorList>
            <consortium name="Pathogen Informatics"/>
        </authorList>
    </citation>
    <scope>NUCLEOTIDE SEQUENCE [LARGE SCALE GENOMIC DNA]</scope>
</reference>
<dbReference type="WBParaSite" id="ASIM_0001840101-mRNA-1">
    <property type="protein sequence ID" value="ASIM_0001840101-mRNA-1"/>
    <property type="gene ID" value="ASIM_0001840101"/>
</dbReference>
<name>A0A0M3KBQ4_ANISI</name>
<keyword evidence="2" id="KW-1133">Transmembrane helix</keyword>
<dbReference type="OrthoDB" id="5853918at2759"/>
<keyword evidence="2" id="KW-0812">Transmembrane</keyword>
<dbReference type="InterPro" id="IPR013099">
    <property type="entry name" value="K_chnl_dom"/>
</dbReference>
<evidence type="ECO:0000313" key="4">
    <source>
        <dbReference type="EMBL" id="VDK61488.1"/>
    </source>
</evidence>